<dbReference type="Gene3D" id="1.20.120.350">
    <property type="entry name" value="Voltage-gated potassium channels. Chain C"/>
    <property type="match status" value="1"/>
</dbReference>
<keyword evidence="11" id="KW-0407">Ion channel</keyword>
<evidence type="ECO:0000256" key="4">
    <source>
        <dbReference type="ARBA" id="ARBA00022692"/>
    </source>
</evidence>
<dbReference type="PANTHER" id="PTHR11537">
    <property type="entry name" value="VOLTAGE-GATED POTASSIUM CHANNEL"/>
    <property type="match status" value="1"/>
</dbReference>
<keyword evidence="7" id="KW-0630">Potassium</keyword>
<evidence type="ECO:0000256" key="8">
    <source>
        <dbReference type="ARBA" id="ARBA00022989"/>
    </source>
</evidence>
<evidence type="ECO:0000256" key="13">
    <source>
        <dbReference type="SAM" id="Phobius"/>
    </source>
</evidence>
<dbReference type="RefSeq" id="WP_131448068.1">
    <property type="nucleotide sequence ID" value="NZ_SJZB01000043.1"/>
</dbReference>
<dbReference type="InterPro" id="IPR028325">
    <property type="entry name" value="VG_K_chnl"/>
</dbReference>
<dbReference type="SUPFAM" id="SSF81324">
    <property type="entry name" value="Voltage-gated potassium channels"/>
    <property type="match status" value="1"/>
</dbReference>
<keyword evidence="4 13" id="KW-0812">Transmembrane</keyword>
<gene>
    <name evidence="15" type="ORF">EZJ19_12460</name>
</gene>
<keyword evidence="12" id="KW-0175">Coiled coil</keyword>
<keyword evidence="10 13" id="KW-0472">Membrane</keyword>
<comment type="caution">
    <text evidence="15">The sequence shown here is derived from an EMBL/GenBank/DDBJ whole genome shotgun (WGS) entry which is preliminary data.</text>
</comment>
<evidence type="ECO:0000259" key="14">
    <source>
        <dbReference type="Pfam" id="PF00520"/>
    </source>
</evidence>
<evidence type="ECO:0000256" key="2">
    <source>
        <dbReference type="ARBA" id="ARBA00022448"/>
    </source>
</evidence>
<feature type="transmembrane region" description="Helical" evidence="13">
    <location>
        <begin position="186"/>
        <end position="211"/>
    </location>
</feature>
<organism evidence="15 16">
    <name type="scientific">Parasulfuritortus cantonensis</name>
    <dbReference type="NCBI Taxonomy" id="2528202"/>
    <lineage>
        <taxon>Bacteria</taxon>
        <taxon>Pseudomonadati</taxon>
        <taxon>Pseudomonadota</taxon>
        <taxon>Betaproteobacteria</taxon>
        <taxon>Nitrosomonadales</taxon>
        <taxon>Thiobacillaceae</taxon>
        <taxon>Parasulfuritortus</taxon>
    </lineage>
</organism>
<keyword evidence="2" id="KW-0813">Transport</keyword>
<dbReference type="InterPro" id="IPR005821">
    <property type="entry name" value="Ion_trans_dom"/>
</dbReference>
<feature type="domain" description="Ion transport" evidence="14">
    <location>
        <begin position="12"/>
        <end position="208"/>
    </location>
</feature>
<keyword evidence="5" id="KW-0631">Potassium channel</keyword>
<keyword evidence="16" id="KW-1185">Reference proteome</keyword>
<keyword evidence="8 13" id="KW-1133">Transmembrane helix</keyword>
<evidence type="ECO:0000313" key="16">
    <source>
        <dbReference type="Proteomes" id="UP000295443"/>
    </source>
</evidence>
<comment type="subcellular location">
    <subcellularLocation>
        <location evidence="1">Membrane</location>
        <topology evidence="1">Multi-pass membrane protein</topology>
    </subcellularLocation>
</comment>
<evidence type="ECO:0000256" key="6">
    <source>
        <dbReference type="ARBA" id="ARBA00022882"/>
    </source>
</evidence>
<evidence type="ECO:0000256" key="12">
    <source>
        <dbReference type="SAM" id="Coils"/>
    </source>
</evidence>
<feature type="coiled-coil region" evidence="12">
    <location>
        <begin position="215"/>
        <end position="242"/>
    </location>
</feature>
<keyword evidence="6" id="KW-0851">Voltage-gated channel</keyword>
<accession>A0A4R1B4E7</accession>
<feature type="transmembrane region" description="Helical" evidence="13">
    <location>
        <begin position="125"/>
        <end position="147"/>
    </location>
</feature>
<evidence type="ECO:0000256" key="9">
    <source>
        <dbReference type="ARBA" id="ARBA00023065"/>
    </source>
</evidence>
<sequence>MHSARRQSGPYLLFTLALSLFALAMLAADALFRLDPRTREIIAWLDNGVCLLFFLDFLVTFWRAEDRLGYFMRWGWLDLLSSVPMVDELRWGRVARIFRIFRILRGLRSAKLVTELVVLHRHESALLSAALITLLMVVFSAIAILQLETAPNANIRSAGDALWWSITTLTTVGYGDLYPVTGGGRVLAAAVMVAGVGLFGALSGLVASLLLRPAETRQEADLDALQDEIRALRRQLAELAAAGAAKESP</sequence>
<proteinExistence type="predicted"/>
<dbReference type="PANTHER" id="PTHR11537:SF254">
    <property type="entry name" value="POTASSIUM VOLTAGE-GATED CHANNEL PROTEIN SHAB"/>
    <property type="match status" value="1"/>
</dbReference>
<evidence type="ECO:0000256" key="1">
    <source>
        <dbReference type="ARBA" id="ARBA00004141"/>
    </source>
</evidence>
<dbReference type="OrthoDB" id="9799090at2"/>
<keyword evidence="3" id="KW-0633">Potassium transport</keyword>
<dbReference type="GO" id="GO:0001508">
    <property type="term" value="P:action potential"/>
    <property type="evidence" value="ECO:0007669"/>
    <property type="project" value="TreeGrafter"/>
</dbReference>
<evidence type="ECO:0000256" key="7">
    <source>
        <dbReference type="ARBA" id="ARBA00022958"/>
    </source>
</evidence>
<dbReference type="AlphaFoldDB" id="A0A4R1B4E7"/>
<feature type="transmembrane region" description="Helical" evidence="13">
    <location>
        <begin position="44"/>
        <end position="64"/>
    </location>
</feature>
<dbReference type="EMBL" id="SJZB01000043">
    <property type="protein sequence ID" value="TCJ12340.1"/>
    <property type="molecule type" value="Genomic_DNA"/>
</dbReference>
<reference evidence="15 16" key="1">
    <citation type="submission" date="2019-03" db="EMBL/GenBank/DDBJ databases">
        <title>Genome sequence of Thiobacillaceae bacterium LSR1, a sulfur-oxidizing bacterium isolated from freshwater sediment.</title>
        <authorList>
            <person name="Li S."/>
        </authorList>
    </citation>
    <scope>NUCLEOTIDE SEQUENCE [LARGE SCALE GENOMIC DNA]</scope>
    <source>
        <strain evidence="15 16">LSR1</strain>
    </source>
</reference>
<dbReference type="Proteomes" id="UP000295443">
    <property type="component" value="Unassembled WGS sequence"/>
</dbReference>
<dbReference type="PRINTS" id="PR00169">
    <property type="entry name" value="KCHANNEL"/>
</dbReference>
<evidence type="ECO:0000256" key="3">
    <source>
        <dbReference type="ARBA" id="ARBA00022538"/>
    </source>
</evidence>
<dbReference type="Gene3D" id="1.10.287.70">
    <property type="match status" value="1"/>
</dbReference>
<evidence type="ECO:0000256" key="11">
    <source>
        <dbReference type="ARBA" id="ARBA00023303"/>
    </source>
</evidence>
<keyword evidence="9" id="KW-0406">Ion transport</keyword>
<protein>
    <submittedName>
        <fullName evidence="15">Ion transporter</fullName>
    </submittedName>
</protein>
<name>A0A4R1B4E7_9PROT</name>
<dbReference type="GO" id="GO:0005249">
    <property type="term" value="F:voltage-gated potassium channel activity"/>
    <property type="evidence" value="ECO:0007669"/>
    <property type="project" value="InterPro"/>
</dbReference>
<evidence type="ECO:0000256" key="10">
    <source>
        <dbReference type="ARBA" id="ARBA00023136"/>
    </source>
</evidence>
<dbReference type="Pfam" id="PF00520">
    <property type="entry name" value="Ion_trans"/>
    <property type="match status" value="1"/>
</dbReference>
<dbReference type="GO" id="GO:0008076">
    <property type="term" value="C:voltage-gated potassium channel complex"/>
    <property type="evidence" value="ECO:0007669"/>
    <property type="project" value="InterPro"/>
</dbReference>
<evidence type="ECO:0000313" key="15">
    <source>
        <dbReference type="EMBL" id="TCJ12340.1"/>
    </source>
</evidence>
<dbReference type="InterPro" id="IPR027359">
    <property type="entry name" value="Volt_channel_dom_sf"/>
</dbReference>
<evidence type="ECO:0000256" key="5">
    <source>
        <dbReference type="ARBA" id="ARBA00022826"/>
    </source>
</evidence>